<dbReference type="PANTHER" id="PTHR43163">
    <property type="entry name" value="DIPEPTIDE TRANSPORT SYSTEM PERMEASE PROTEIN DPPB-RELATED"/>
    <property type="match status" value="1"/>
</dbReference>
<dbReference type="Pfam" id="PF00528">
    <property type="entry name" value="BPD_transp_1"/>
    <property type="match status" value="1"/>
</dbReference>
<dbReference type="CDD" id="cd06261">
    <property type="entry name" value="TM_PBP2"/>
    <property type="match status" value="1"/>
</dbReference>
<feature type="domain" description="ABC transmembrane type-1" evidence="8">
    <location>
        <begin position="96"/>
        <end position="297"/>
    </location>
</feature>
<evidence type="ECO:0000256" key="6">
    <source>
        <dbReference type="ARBA" id="ARBA00023136"/>
    </source>
</evidence>
<dbReference type="InterPro" id="IPR000515">
    <property type="entry name" value="MetI-like"/>
</dbReference>
<organism evidence="9 10">
    <name type="scientific">Eisenbergiella tayi</name>
    <dbReference type="NCBI Taxonomy" id="1432052"/>
    <lineage>
        <taxon>Bacteria</taxon>
        <taxon>Bacillati</taxon>
        <taxon>Bacillota</taxon>
        <taxon>Clostridia</taxon>
        <taxon>Lachnospirales</taxon>
        <taxon>Lachnospiraceae</taxon>
        <taxon>Eisenbergiella</taxon>
    </lineage>
</organism>
<dbReference type="GO" id="GO:0005886">
    <property type="term" value="C:plasma membrane"/>
    <property type="evidence" value="ECO:0007669"/>
    <property type="project" value="UniProtKB-SubCell"/>
</dbReference>
<feature type="transmembrane region" description="Helical" evidence="7">
    <location>
        <begin position="9"/>
        <end position="30"/>
    </location>
</feature>
<evidence type="ECO:0000256" key="1">
    <source>
        <dbReference type="ARBA" id="ARBA00004651"/>
    </source>
</evidence>
<dbReference type="InterPro" id="IPR035906">
    <property type="entry name" value="MetI-like_sf"/>
</dbReference>
<dbReference type="Pfam" id="PF19300">
    <property type="entry name" value="BPD_transp_1_N"/>
    <property type="match status" value="1"/>
</dbReference>
<dbReference type="PANTHER" id="PTHR43163:SF6">
    <property type="entry name" value="DIPEPTIDE TRANSPORT SYSTEM PERMEASE PROTEIN DPPB-RELATED"/>
    <property type="match status" value="1"/>
</dbReference>
<evidence type="ECO:0000313" key="9">
    <source>
        <dbReference type="EMBL" id="ODM12396.1"/>
    </source>
</evidence>
<proteinExistence type="inferred from homology"/>
<evidence type="ECO:0000256" key="5">
    <source>
        <dbReference type="ARBA" id="ARBA00022989"/>
    </source>
</evidence>
<evidence type="ECO:0000256" key="4">
    <source>
        <dbReference type="ARBA" id="ARBA00022692"/>
    </source>
</evidence>
<feature type="transmembrane region" description="Helical" evidence="7">
    <location>
        <begin position="135"/>
        <end position="158"/>
    </location>
</feature>
<dbReference type="PROSITE" id="PS50928">
    <property type="entry name" value="ABC_TM1"/>
    <property type="match status" value="1"/>
</dbReference>
<feature type="transmembrane region" description="Helical" evidence="7">
    <location>
        <begin position="232"/>
        <end position="254"/>
    </location>
</feature>
<keyword evidence="5 7" id="KW-1133">Transmembrane helix</keyword>
<name>A0A1E3AW27_9FIRM</name>
<evidence type="ECO:0000256" key="7">
    <source>
        <dbReference type="RuleBase" id="RU363032"/>
    </source>
</evidence>
<accession>A0A1E3AW27</accession>
<dbReference type="Gene3D" id="1.10.3720.10">
    <property type="entry name" value="MetI-like"/>
    <property type="match status" value="1"/>
</dbReference>
<sequence>MGRYILKRLLSMIVIMFCAAILVFTLMYFVPGDPARLQLGVDIPENILQAKRHELGIDRPYIVQLGSFLYQAFLKLDFGYSWKYGVSVMDELITRLPRTLAIGIPAMLLNVIIGTVLGIYSAIHEGKWQDSLTMVIAMVFVSAPNFWVALMFILLFALKLNWVPAFGIESWKCYILPVICSALPGIAVNARQARSSMLEVVRADYISTARAKGQKEGVIVRKHMLPNAMMPIITGVAGGLCQLVAGSPVIETVFSIPGVGAYMLSGVNLRDRPVVCGCVVFFALFTSIVVLIMDLSYAFLDPRIKAQYAKGR</sequence>
<dbReference type="PATRIC" id="fig|1432052.3.peg.107"/>
<comment type="caution">
    <text evidence="9">The sequence shown here is derived from an EMBL/GenBank/DDBJ whole genome shotgun (WGS) entry which is preliminary data.</text>
</comment>
<dbReference type="InterPro" id="IPR045621">
    <property type="entry name" value="BPD_transp_1_N"/>
</dbReference>
<dbReference type="EMBL" id="MCGI01000001">
    <property type="protein sequence ID" value="ODM12396.1"/>
    <property type="molecule type" value="Genomic_DNA"/>
</dbReference>
<evidence type="ECO:0000256" key="3">
    <source>
        <dbReference type="ARBA" id="ARBA00022475"/>
    </source>
</evidence>
<dbReference type="RefSeq" id="WP_044964128.1">
    <property type="nucleotide sequence ID" value="NZ_DBFYTC010000223.1"/>
</dbReference>
<gene>
    <name evidence="9" type="primary">gsiC_1</name>
    <name evidence="9" type="ORF">BEH84_00110</name>
</gene>
<comment type="similarity">
    <text evidence="7">Belongs to the binding-protein-dependent transport system permease family.</text>
</comment>
<feature type="transmembrane region" description="Helical" evidence="7">
    <location>
        <begin position="274"/>
        <end position="300"/>
    </location>
</feature>
<evidence type="ECO:0000256" key="2">
    <source>
        <dbReference type="ARBA" id="ARBA00022448"/>
    </source>
</evidence>
<dbReference type="GO" id="GO:0055085">
    <property type="term" value="P:transmembrane transport"/>
    <property type="evidence" value="ECO:0007669"/>
    <property type="project" value="InterPro"/>
</dbReference>
<protein>
    <submittedName>
        <fullName evidence="9">Glutathione transport system permease protein GsiC</fullName>
    </submittedName>
</protein>
<keyword evidence="2 7" id="KW-0813">Transport</keyword>
<keyword evidence="4 7" id="KW-0812">Transmembrane</keyword>
<evidence type="ECO:0000313" key="10">
    <source>
        <dbReference type="Proteomes" id="UP000095003"/>
    </source>
</evidence>
<reference evidence="9 10" key="1">
    <citation type="submission" date="2016-07" db="EMBL/GenBank/DDBJ databases">
        <title>Characterization of isolates of Eisenbergiella tayi derived from blood cultures, using whole genome sequencing.</title>
        <authorList>
            <person name="Burdz T."/>
            <person name="Wiebe D."/>
            <person name="Huynh C."/>
            <person name="Bernard K."/>
        </authorList>
    </citation>
    <scope>NUCLEOTIDE SEQUENCE [LARGE SCALE GENOMIC DNA]</scope>
    <source>
        <strain evidence="9 10">NML 120489</strain>
    </source>
</reference>
<keyword evidence="3" id="KW-1003">Cell membrane</keyword>
<dbReference type="SUPFAM" id="SSF161098">
    <property type="entry name" value="MetI-like"/>
    <property type="match status" value="1"/>
</dbReference>
<dbReference type="Proteomes" id="UP000095003">
    <property type="component" value="Unassembled WGS sequence"/>
</dbReference>
<feature type="transmembrane region" description="Helical" evidence="7">
    <location>
        <begin position="99"/>
        <end position="123"/>
    </location>
</feature>
<keyword evidence="6 7" id="KW-0472">Membrane</keyword>
<comment type="subcellular location">
    <subcellularLocation>
        <location evidence="1 7">Cell membrane</location>
        <topology evidence="1 7">Multi-pass membrane protein</topology>
    </subcellularLocation>
</comment>
<evidence type="ECO:0000259" key="8">
    <source>
        <dbReference type="PROSITE" id="PS50928"/>
    </source>
</evidence>
<dbReference type="AlphaFoldDB" id="A0A1E3AW27"/>
<dbReference type="GeneID" id="93303474"/>